<dbReference type="InterPro" id="IPR001867">
    <property type="entry name" value="OmpR/PhoB-type_DNA-bd"/>
</dbReference>
<dbReference type="SUPFAM" id="SSF52172">
    <property type="entry name" value="CheY-like"/>
    <property type="match status" value="1"/>
</dbReference>
<dbReference type="InterPro" id="IPR001789">
    <property type="entry name" value="Sig_transdc_resp-reg_receiver"/>
</dbReference>
<dbReference type="GO" id="GO:0006355">
    <property type="term" value="P:regulation of DNA-templated transcription"/>
    <property type="evidence" value="ECO:0007669"/>
    <property type="project" value="InterPro"/>
</dbReference>
<evidence type="ECO:0000256" key="2">
    <source>
        <dbReference type="ARBA" id="ARBA00023012"/>
    </source>
</evidence>
<dbReference type="RefSeq" id="WP_283174624.1">
    <property type="nucleotide sequence ID" value="NZ_JAPNOA010000055.1"/>
</dbReference>
<dbReference type="EMBL" id="JAPNOA010000055">
    <property type="protein sequence ID" value="MCY0966414.1"/>
    <property type="molecule type" value="Genomic_DNA"/>
</dbReference>
<evidence type="ECO:0000313" key="10">
    <source>
        <dbReference type="EMBL" id="MCY0966414.1"/>
    </source>
</evidence>
<dbReference type="InterPro" id="IPR036388">
    <property type="entry name" value="WH-like_DNA-bd_sf"/>
</dbReference>
<evidence type="ECO:0000259" key="8">
    <source>
        <dbReference type="PROSITE" id="PS50110"/>
    </source>
</evidence>
<evidence type="ECO:0000256" key="3">
    <source>
        <dbReference type="ARBA" id="ARBA00023015"/>
    </source>
</evidence>
<evidence type="ECO:0000256" key="4">
    <source>
        <dbReference type="ARBA" id="ARBA00023125"/>
    </source>
</evidence>
<keyword evidence="4 7" id="KW-0238">DNA-binding</keyword>
<dbReference type="GO" id="GO:0000976">
    <property type="term" value="F:transcription cis-regulatory region binding"/>
    <property type="evidence" value="ECO:0007669"/>
    <property type="project" value="TreeGrafter"/>
</dbReference>
<feature type="modified residue" description="4-aspartylphosphate" evidence="6">
    <location>
        <position position="52"/>
    </location>
</feature>
<dbReference type="SUPFAM" id="SSF46894">
    <property type="entry name" value="C-terminal effector domain of the bipartite response regulators"/>
    <property type="match status" value="1"/>
</dbReference>
<dbReference type="Gene3D" id="6.10.250.690">
    <property type="match status" value="1"/>
</dbReference>
<dbReference type="Gene3D" id="1.10.10.10">
    <property type="entry name" value="Winged helix-like DNA-binding domain superfamily/Winged helix DNA-binding domain"/>
    <property type="match status" value="1"/>
</dbReference>
<gene>
    <name evidence="10" type="ORF">OUO13_14595</name>
</gene>
<dbReference type="CDD" id="cd00383">
    <property type="entry name" value="trans_reg_C"/>
    <property type="match status" value="1"/>
</dbReference>
<dbReference type="InterPro" id="IPR011006">
    <property type="entry name" value="CheY-like_superfamily"/>
</dbReference>
<dbReference type="CDD" id="cd17574">
    <property type="entry name" value="REC_OmpR"/>
    <property type="match status" value="1"/>
</dbReference>
<dbReference type="PANTHER" id="PTHR48111">
    <property type="entry name" value="REGULATOR OF RPOS"/>
    <property type="match status" value="1"/>
</dbReference>
<evidence type="ECO:0000259" key="9">
    <source>
        <dbReference type="PROSITE" id="PS51755"/>
    </source>
</evidence>
<dbReference type="SMART" id="SM00448">
    <property type="entry name" value="REC"/>
    <property type="match status" value="1"/>
</dbReference>
<accession>A0A9X3ITZ3</accession>
<dbReference type="InterPro" id="IPR039420">
    <property type="entry name" value="WalR-like"/>
</dbReference>
<dbReference type="Gene3D" id="3.40.50.2300">
    <property type="match status" value="1"/>
</dbReference>
<name>A0A9X3ITZ3_9GAMM</name>
<keyword evidence="1 6" id="KW-0597">Phosphoprotein</keyword>
<dbReference type="GO" id="GO:0000156">
    <property type="term" value="F:phosphorelay response regulator activity"/>
    <property type="evidence" value="ECO:0007669"/>
    <property type="project" value="TreeGrafter"/>
</dbReference>
<reference evidence="10" key="1">
    <citation type="submission" date="2022-11" db="EMBL/GenBank/DDBJ databases">
        <title>Parathalassolutuus dongxingensis gen. nov., sp. nov., a novel member of family Oceanospirillaceae isolated from a coastal shrimp pond in Guangxi, China.</title>
        <authorList>
            <person name="Chen H."/>
        </authorList>
    </citation>
    <scope>NUCLEOTIDE SEQUENCE</scope>
    <source>
        <strain evidence="10">G-43</strain>
    </source>
</reference>
<protein>
    <submittedName>
        <fullName evidence="10">Response regulator transcription factor</fullName>
    </submittedName>
</protein>
<evidence type="ECO:0000313" key="11">
    <source>
        <dbReference type="Proteomes" id="UP001150830"/>
    </source>
</evidence>
<dbReference type="Proteomes" id="UP001150830">
    <property type="component" value="Unassembled WGS sequence"/>
</dbReference>
<keyword evidence="11" id="KW-1185">Reference proteome</keyword>
<sequence length="233" mass="26225">MYSLLLVEDDPALRAGLEMLLTEEGYACLTCASVEEAENILIHQMPDLCVLDRQLPGASGDALCKRLRKMHPVMPILMLSARSRGKDKLDGLKAGADDYMTKPFDVEELIARIAVMRRRLPYLQHEVAPAGFLFGNRRIDPLRLQVLFPDGESQLISVRDLHLLELLWQRAGLAVTRDELYNRGWGHAHLPNSRALDQYMVGLRARLRDTADSKEALIISVRGVGYRYTGSKS</sequence>
<dbReference type="GO" id="GO:0032993">
    <property type="term" value="C:protein-DNA complex"/>
    <property type="evidence" value="ECO:0007669"/>
    <property type="project" value="TreeGrafter"/>
</dbReference>
<dbReference type="SMART" id="SM00862">
    <property type="entry name" value="Trans_reg_C"/>
    <property type="match status" value="1"/>
</dbReference>
<dbReference type="Pfam" id="PF00486">
    <property type="entry name" value="Trans_reg_C"/>
    <property type="match status" value="1"/>
</dbReference>
<dbReference type="Pfam" id="PF00072">
    <property type="entry name" value="Response_reg"/>
    <property type="match status" value="1"/>
</dbReference>
<dbReference type="AlphaFoldDB" id="A0A9X3ITZ3"/>
<dbReference type="InterPro" id="IPR016032">
    <property type="entry name" value="Sig_transdc_resp-reg_C-effctor"/>
</dbReference>
<evidence type="ECO:0000256" key="1">
    <source>
        <dbReference type="ARBA" id="ARBA00022553"/>
    </source>
</evidence>
<evidence type="ECO:0000256" key="6">
    <source>
        <dbReference type="PROSITE-ProRule" id="PRU00169"/>
    </source>
</evidence>
<keyword evidence="5" id="KW-0804">Transcription</keyword>
<keyword evidence="3" id="KW-0805">Transcription regulation</keyword>
<comment type="caution">
    <text evidence="10">The sequence shown here is derived from an EMBL/GenBank/DDBJ whole genome shotgun (WGS) entry which is preliminary data.</text>
</comment>
<feature type="domain" description="OmpR/PhoB-type" evidence="9">
    <location>
        <begin position="129"/>
        <end position="230"/>
    </location>
</feature>
<dbReference type="GO" id="GO:0005829">
    <property type="term" value="C:cytosol"/>
    <property type="evidence" value="ECO:0007669"/>
    <property type="project" value="TreeGrafter"/>
</dbReference>
<evidence type="ECO:0000256" key="7">
    <source>
        <dbReference type="PROSITE-ProRule" id="PRU01091"/>
    </source>
</evidence>
<organism evidence="10 11">
    <name type="scientific">Parathalassolituus penaei</name>
    <dbReference type="NCBI Taxonomy" id="2997323"/>
    <lineage>
        <taxon>Bacteria</taxon>
        <taxon>Pseudomonadati</taxon>
        <taxon>Pseudomonadota</taxon>
        <taxon>Gammaproteobacteria</taxon>
        <taxon>Oceanospirillales</taxon>
        <taxon>Oceanospirillaceae</taxon>
        <taxon>Parathalassolituus</taxon>
    </lineage>
</organism>
<keyword evidence="2" id="KW-0902">Two-component regulatory system</keyword>
<proteinExistence type="predicted"/>
<dbReference type="PROSITE" id="PS50110">
    <property type="entry name" value="RESPONSE_REGULATORY"/>
    <property type="match status" value="1"/>
</dbReference>
<feature type="DNA-binding region" description="OmpR/PhoB-type" evidence="7">
    <location>
        <begin position="129"/>
        <end position="230"/>
    </location>
</feature>
<evidence type="ECO:0000256" key="5">
    <source>
        <dbReference type="ARBA" id="ARBA00023163"/>
    </source>
</evidence>
<dbReference type="PANTHER" id="PTHR48111:SF1">
    <property type="entry name" value="TWO-COMPONENT RESPONSE REGULATOR ORR33"/>
    <property type="match status" value="1"/>
</dbReference>
<feature type="domain" description="Response regulatory" evidence="8">
    <location>
        <begin position="3"/>
        <end position="117"/>
    </location>
</feature>
<dbReference type="PROSITE" id="PS51755">
    <property type="entry name" value="OMPR_PHOB"/>
    <property type="match status" value="1"/>
</dbReference>